<keyword evidence="4" id="KW-0560">Oxidoreductase</keyword>
<protein>
    <submittedName>
        <fullName evidence="7">Alkylation response protein AidB-like acyl-CoA dehydrogenase</fullName>
    </submittedName>
</protein>
<evidence type="ECO:0000313" key="8">
    <source>
        <dbReference type="Proteomes" id="UP001160499"/>
    </source>
</evidence>
<dbReference type="PANTHER" id="PTHR43884:SF12">
    <property type="entry name" value="ISOVALERYL-COA DEHYDROGENASE, MITOCHONDRIAL-RELATED"/>
    <property type="match status" value="1"/>
</dbReference>
<keyword evidence="2 4" id="KW-0285">Flavoprotein</keyword>
<dbReference type="SUPFAM" id="SSF47203">
    <property type="entry name" value="Acyl-CoA dehydrogenase C-terminal domain-like"/>
    <property type="match status" value="1"/>
</dbReference>
<dbReference type="Pfam" id="PF00441">
    <property type="entry name" value="Acyl-CoA_dh_1"/>
    <property type="match status" value="1"/>
</dbReference>
<evidence type="ECO:0000256" key="1">
    <source>
        <dbReference type="ARBA" id="ARBA00009347"/>
    </source>
</evidence>
<dbReference type="Pfam" id="PF02770">
    <property type="entry name" value="Acyl-CoA_dh_M"/>
    <property type="match status" value="1"/>
</dbReference>
<dbReference type="Proteomes" id="UP001160499">
    <property type="component" value="Unassembled WGS sequence"/>
</dbReference>
<evidence type="ECO:0000256" key="4">
    <source>
        <dbReference type="RuleBase" id="RU362125"/>
    </source>
</evidence>
<dbReference type="InterPro" id="IPR046373">
    <property type="entry name" value="Acyl-CoA_Oxase/DH_mid-dom_sf"/>
</dbReference>
<dbReference type="InterPro" id="IPR009075">
    <property type="entry name" value="AcylCo_DH/oxidase_C"/>
</dbReference>
<dbReference type="EMBL" id="JARXVH010000035">
    <property type="protein sequence ID" value="MDH6222513.1"/>
    <property type="molecule type" value="Genomic_DNA"/>
</dbReference>
<dbReference type="InterPro" id="IPR006091">
    <property type="entry name" value="Acyl-CoA_Oxase/DH_mid-dom"/>
</dbReference>
<reference evidence="7 8" key="1">
    <citation type="submission" date="2023-04" db="EMBL/GenBank/DDBJ databases">
        <title>Forest soil microbial communities from Buena Vista Peninsula, Colon Province, Panama.</title>
        <authorList>
            <person name="Bouskill N."/>
        </authorList>
    </citation>
    <scope>NUCLEOTIDE SEQUENCE [LARGE SCALE GENOMIC DNA]</scope>
    <source>
        <strain evidence="7 8">GGS1</strain>
    </source>
</reference>
<comment type="caution">
    <text evidence="7">The sequence shown here is derived from an EMBL/GenBank/DDBJ whole genome shotgun (WGS) entry which is preliminary data.</text>
</comment>
<dbReference type="RefSeq" id="WP_280883133.1">
    <property type="nucleotide sequence ID" value="NZ_JARXVH010000035.1"/>
</dbReference>
<keyword evidence="3 4" id="KW-0274">FAD</keyword>
<organism evidence="7 8">
    <name type="scientific">Streptomyces pseudovenezuelae</name>
    <dbReference type="NCBI Taxonomy" id="67350"/>
    <lineage>
        <taxon>Bacteria</taxon>
        <taxon>Bacillati</taxon>
        <taxon>Actinomycetota</taxon>
        <taxon>Actinomycetes</taxon>
        <taxon>Kitasatosporales</taxon>
        <taxon>Streptomycetaceae</taxon>
        <taxon>Streptomyces</taxon>
        <taxon>Streptomyces aurantiacus group</taxon>
    </lineage>
</organism>
<dbReference type="InterPro" id="IPR036250">
    <property type="entry name" value="AcylCo_DH-like_C"/>
</dbReference>
<evidence type="ECO:0000259" key="6">
    <source>
        <dbReference type="Pfam" id="PF02770"/>
    </source>
</evidence>
<dbReference type="SUPFAM" id="SSF56645">
    <property type="entry name" value="Acyl-CoA dehydrogenase NM domain-like"/>
    <property type="match status" value="1"/>
</dbReference>
<comment type="similarity">
    <text evidence="1 4">Belongs to the acyl-CoA dehydrogenase family.</text>
</comment>
<evidence type="ECO:0000313" key="7">
    <source>
        <dbReference type="EMBL" id="MDH6222513.1"/>
    </source>
</evidence>
<dbReference type="Gene3D" id="2.40.110.10">
    <property type="entry name" value="Butyryl-CoA Dehydrogenase, subunit A, domain 2"/>
    <property type="match status" value="1"/>
</dbReference>
<accession>A0ABT6M1U0</accession>
<evidence type="ECO:0000256" key="2">
    <source>
        <dbReference type="ARBA" id="ARBA00022630"/>
    </source>
</evidence>
<dbReference type="Gene3D" id="1.20.140.10">
    <property type="entry name" value="Butyryl-CoA Dehydrogenase, subunit A, domain 3"/>
    <property type="match status" value="1"/>
</dbReference>
<comment type="cofactor">
    <cofactor evidence="4">
        <name>FAD</name>
        <dbReference type="ChEBI" id="CHEBI:57692"/>
    </cofactor>
</comment>
<sequence>MLIDTTVEITEVILSSGKRELTDRYIPDLVAGRRYVALGAYESRDPYDYETVARPTGDEWILNGTKNFVTGGPFADLFVLFVRDAVSNDMLAFVVEKDDPGVTVTPLETMGLRTMGLAQVILHEVRLPSWRLMWRADALSELNTYARGRRTMTGCGILGALESVVDNCVESLSERRRSGRRVLDHPNVERSIGEMRVLLQAARASVYRALDGTRAAGRDPYFDEFATVAKHHAAECALRIGQLVMNLQGGEGYISAFPWERFVRDITGMIGGQGSQELLLIQMGQRTIVGLEGERVRADAPERGIAVLSDSWWALHAAEAVAHDDNAGQLTHAVREVVSAAGLDPSDTGAAGRGGELTALLDRAHALLTTVRSGRMPETMPRGPAGLFTGRLAAAATGAWSPLACGVAQETGLLARLLQPCTLEQAAADLPVEFTRGLLDILAGASVVRVDGDGRHTVDPGLERVLMGARAPRRSPHEYGAHWPGERCCVPPSRVRDTNPRPAAVTRRQRSRTCWSTPCSDGWKGCRRCSPARARASAARPTTTAGPQSCWHVTSRSCRCSPWNRDGCPRR</sequence>
<name>A0ABT6M1U0_9ACTN</name>
<feature type="domain" description="Acyl-CoA oxidase/dehydrogenase middle" evidence="6">
    <location>
        <begin position="45"/>
        <end position="124"/>
    </location>
</feature>
<dbReference type="CDD" id="cd00567">
    <property type="entry name" value="ACAD"/>
    <property type="match status" value="1"/>
</dbReference>
<proteinExistence type="inferred from homology"/>
<gene>
    <name evidence="7" type="ORF">M2283_009864</name>
</gene>
<keyword evidence="8" id="KW-1185">Reference proteome</keyword>
<evidence type="ECO:0000256" key="3">
    <source>
        <dbReference type="ARBA" id="ARBA00022827"/>
    </source>
</evidence>
<dbReference type="InterPro" id="IPR009100">
    <property type="entry name" value="AcylCoA_DH/oxidase_NM_dom_sf"/>
</dbReference>
<feature type="domain" description="Acyl-CoA dehydrogenase/oxidase C-terminal" evidence="5">
    <location>
        <begin position="149"/>
        <end position="286"/>
    </location>
</feature>
<evidence type="ECO:0000259" key="5">
    <source>
        <dbReference type="Pfam" id="PF00441"/>
    </source>
</evidence>
<dbReference type="PANTHER" id="PTHR43884">
    <property type="entry name" value="ACYL-COA DEHYDROGENASE"/>
    <property type="match status" value="1"/>
</dbReference>